<dbReference type="InterPro" id="IPR018967">
    <property type="entry name" value="FeS-contain_CDGSH-typ"/>
</dbReference>
<dbReference type="GO" id="GO:0051537">
    <property type="term" value="F:2 iron, 2 sulfur cluster binding"/>
    <property type="evidence" value="ECO:0007669"/>
    <property type="project" value="UniProtKB-KW"/>
</dbReference>
<dbReference type="SMART" id="SM00704">
    <property type="entry name" value="ZnF_CDGSH"/>
    <property type="match status" value="2"/>
</dbReference>
<name>A0A3B0RU02_9ZZZZ</name>
<keyword evidence="2" id="KW-0479">Metal-binding</keyword>
<dbReference type="EMBL" id="UOED01000070">
    <property type="protein sequence ID" value="VAV91878.1"/>
    <property type="molecule type" value="Genomic_DNA"/>
</dbReference>
<protein>
    <submittedName>
        <fullName evidence="6">Glutamate synthase [NADPH] large chain</fullName>
        <ecNumber evidence="6">1.4.1.13</ecNumber>
    </submittedName>
</protein>
<gene>
    <name evidence="6" type="ORF">MNBD_ALPHA02-371</name>
</gene>
<dbReference type="PANTHER" id="PTHR46491">
    <property type="entry name" value="CDGSH IRON SULFUR DOMAIN PROTEIN HOMOLOG"/>
    <property type="match status" value="1"/>
</dbReference>
<sequence>MTEWQNEPFVIDVKQGNKLAFCMCGKSGNAPYCDGAHTDTDITPEVVSFDEEKTIYVCGCRQSANRPYCDGSHTKL</sequence>
<keyword evidence="3" id="KW-0408">Iron</keyword>
<keyword evidence="1" id="KW-0001">2Fe-2S</keyword>
<reference evidence="6" key="1">
    <citation type="submission" date="2018-06" db="EMBL/GenBank/DDBJ databases">
        <authorList>
            <person name="Zhirakovskaya E."/>
        </authorList>
    </citation>
    <scope>NUCLEOTIDE SEQUENCE</scope>
</reference>
<evidence type="ECO:0000256" key="4">
    <source>
        <dbReference type="ARBA" id="ARBA00023014"/>
    </source>
</evidence>
<dbReference type="GO" id="GO:0005737">
    <property type="term" value="C:cytoplasm"/>
    <property type="evidence" value="ECO:0007669"/>
    <property type="project" value="UniProtKB-ARBA"/>
</dbReference>
<proteinExistence type="predicted"/>
<dbReference type="Pfam" id="PF09360">
    <property type="entry name" value="zf-CDGSH"/>
    <property type="match status" value="2"/>
</dbReference>
<keyword evidence="4" id="KW-0411">Iron-sulfur</keyword>
<dbReference type="GO" id="GO:0004355">
    <property type="term" value="F:glutamate synthase (NADPH) activity"/>
    <property type="evidence" value="ECO:0007669"/>
    <property type="project" value="UniProtKB-EC"/>
</dbReference>
<feature type="domain" description="Iron-binding zinc finger CDGSH type" evidence="5">
    <location>
        <begin position="6"/>
        <end position="43"/>
    </location>
</feature>
<dbReference type="InterPro" id="IPR042216">
    <property type="entry name" value="MitoNEET_CISD"/>
</dbReference>
<evidence type="ECO:0000256" key="1">
    <source>
        <dbReference type="ARBA" id="ARBA00022714"/>
    </source>
</evidence>
<dbReference type="PANTHER" id="PTHR46491:SF3">
    <property type="entry name" value="CDGSH IRON-SULFUR DOMAIN-CONTAINING PROTEIN 3, MITOCHONDRIAL"/>
    <property type="match status" value="1"/>
</dbReference>
<evidence type="ECO:0000256" key="3">
    <source>
        <dbReference type="ARBA" id="ARBA00023004"/>
    </source>
</evidence>
<dbReference type="Gene3D" id="3.40.5.90">
    <property type="entry name" value="CDGSH iron-sulfur domain, mitoNEET-type"/>
    <property type="match status" value="2"/>
</dbReference>
<dbReference type="EC" id="1.4.1.13" evidence="6"/>
<evidence type="ECO:0000256" key="2">
    <source>
        <dbReference type="ARBA" id="ARBA00022723"/>
    </source>
</evidence>
<organism evidence="6">
    <name type="scientific">hydrothermal vent metagenome</name>
    <dbReference type="NCBI Taxonomy" id="652676"/>
    <lineage>
        <taxon>unclassified sequences</taxon>
        <taxon>metagenomes</taxon>
        <taxon>ecological metagenomes</taxon>
    </lineage>
</organism>
<evidence type="ECO:0000313" key="6">
    <source>
        <dbReference type="EMBL" id="VAV91878.1"/>
    </source>
</evidence>
<dbReference type="GO" id="GO:0046872">
    <property type="term" value="F:metal ion binding"/>
    <property type="evidence" value="ECO:0007669"/>
    <property type="project" value="UniProtKB-KW"/>
</dbReference>
<keyword evidence="6" id="KW-0560">Oxidoreductase</keyword>
<evidence type="ECO:0000259" key="5">
    <source>
        <dbReference type="SMART" id="SM00704"/>
    </source>
</evidence>
<feature type="domain" description="Iron-binding zinc finger CDGSH type" evidence="5">
    <location>
        <begin position="46"/>
        <end position="75"/>
    </location>
</feature>
<dbReference type="InterPro" id="IPR052950">
    <property type="entry name" value="CISD"/>
</dbReference>
<accession>A0A3B0RU02</accession>
<dbReference type="AlphaFoldDB" id="A0A3B0RU02"/>